<dbReference type="InterPro" id="IPR035979">
    <property type="entry name" value="RBD_domain_sf"/>
</dbReference>
<evidence type="ECO:0000256" key="2">
    <source>
        <dbReference type="SAM" id="MobiDB-lite"/>
    </source>
</evidence>
<feature type="compositionally biased region" description="Basic residues" evidence="2">
    <location>
        <begin position="79"/>
        <end position="89"/>
    </location>
</feature>
<keyword evidence="1" id="KW-0067">ATP-binding</keyword>
<reference evidence="3" key="1">
    <citation type="submission" date="2022-03" db="EMBL/GenBank/DDBJ databases">
        <title>Draft genome sequence of Aduncisulcus paluster, a free-living microaerophilic Fornicata.</title>
        <authorList>
            <person name="Yuyama I."/>
            <person name="Kume K."/>
            <person name="Tamura T."/>
            <person name="Inagaki Y."/>
            <person name="Hashimoto T."/>
        </authorList>
    </citation>
    <scope>NUCLEOTIDE SEQUENCE</scope>
    <source>
        <strain evidence="3">NY0171</strain>
    </source>
</reference>
<name>A0ABQ5JSG7_9EUKA</name>
<keyword evidence="1" id="KW-0547">Nucleotide-binding</keyword>
<evidence type="ECO:0000313" key="4">
    <source>
        <dbReference type="Proteomes" id="UP001057375"/>
    </source>
</evidence>
<protein>
    <recommendedName>
        <fullName evidence="5">RRM domain-containing protein</fullName>
    </recommendedName>
</protein>
<keyword evidence="4" id="KW-1185">Reference proteome</keyword>
<feature type="binding site" evidence="1">
    <location>
        <position position="165"/>
    </location>
    <ligand>
        <name>ATP</name>
        <dbReference type="ChEBI" id="CHEBI:30616"/>
    </ligand>
</feature>
<sequence length="190" mass="21432">METVKLFIGKLPPSYSVPDLKECFRAFFVETGHITSKYPKCIAFTTCNTDDPEGLIARLDQNITFHGHKLKVARDRGKTGRRPYPHKPPRIPSPRIDGTPISPQKPRKERAKVESGKHRPYIRRKNSTTLTSSSTITPQCIIGRGGFGEVLLVKIDGIPFPCVLKKMLEVADEKVIEACQNEFKTQLKLF</sequence>
<accession>A0ABQ5JSG7</accession>
<evidence type="ECO:0000313" key="3">
    <source>
        <dbReference type="EMBL" id="GKT15405.1"/>
    </source>
</evidence>
<feature type="region of interest" description="Disordered" evidence="2">
    <location>
        <begin position="72"/>
        <end position="129"/>
    </location>
</feature>
<dbReference type="PROSITE" id="PS00107">
    <property type="entry name" value="PROTEIN_KINASE_ATP"/>
    <property type="match status" value="1"/>
</dbReference>
<dbReference type="InterPro" id="IPR012677">
    <property type="entry name" value="Nucleotide-bd_a/b_plait_sf"/>
</dbReference>
<dbReference type="SUPFAM" id="SSF54928">
    <property type="entry name" value="RNA-binding domain, RBD"/>
    <property type="match status" value="1"/>
</dbReference>
<evidence type="ECO:0008006" key="5">
    <source>
        <dbReference type="Google" id="ProtNLM"/>
    </source>
</evidence>
<evidence type="ECO:0000256" key="1">
    <source>
        <dbReference type="PROSITE-ProRule" id="PRU10141"/>
    </source>
</evidence>
<dbReference type="Gene3D" id="3.30.70.330">
    <property type="match status" value="1"/>
</dbReference>
<dbReference type="InterPro" id="IPR017441">
    <property type="entry name" value="Protein_kinase_ATP_BS"/>
</dbReference>
<dbReference type="Proteomes" id="UP001057375">
    <property type="component" value="Unassembled WGS sequence"/>
</dbReference>
<proteinExistence type="predicted"/>
<gene>
    <name evidence="3" type="ORF">ADUPG1_010701</name>
</gene>
<feature type="non-terminal residue" evidence="3">
    <location>
        <position position="190"/>
    </location>
</feature>
<dbReference type="EMBL" id="BQXS01011670">
    <property type="protein sequence ID" value="GKT15405.1"/>
    <property type="molecule type" value="Genomic_DNA"/>
</dbReference>
<organism evidence="3 4">
    <name type="scientific">Aduncisulcus paluster</name>
    <dbReference type="NCBI Taxonomy" id="2918883"/>
    <lineage>
        <taxon>Eukaryota</taxon>
        <taxon>Metamonada</taxon>
        <taxon>Carpediemonas-like organisms</taxon>
        <taxon>Aduncisulcus</taxon>
    </lineage>
</organism>
<comment type="caution">
    <text evidence="3">The sequence shown here is derived from an EMBL/GenBank/DDBJ whole genome shotgun (WGS) entry which is preliminary data.</text>
</comment>